<sequence length="241" mass="25544">MTGKVLILAGTREARRVCAACTGLDVLASLAGVTERPFDLAVPTRHGGFGGDDGFRAALDGVTGVLDATHPFAAHMTARTVRICAEAGVPYLRLTRAPWPVTAGWHRHVDAAACARALPPKARVLLTTGPGSLPAFEGHGFRLFCRRIDPAPARKDVDWIIGTPPFTEDAERATLTANRITHLVTKNSGGDRAKLDAATALGLSVHIIDRPAPAGGEETHDIDHAIAFVSAHARQLADHRD</sequence>
<dbReference type="AlphaFoldDB" id="A0A0M6YJK1"/>
<protein>
    <submittedName>
        <fullName evidence="4">Precorrin-6A reductase</fullName>
        <ecNumber evidence="4">1.3.1.54</ecNumber>
    </submittedName>
</protein>
<keyword evidence="3 4" id="KW-0560">Oxidoreductase</keyword>
<dbReference type="PROSITE" id="PS51014">
    <property type="entry name" value="COBK_CBIJ"/>
    <property type="match status" value="1"/>
</dbReference>
<keyword evidence="5" id="KW-1185">Reference proteome</keyword>
<reference evidence="4 5" key="1">
    <citation type="submission" date="2015-07" db="EMBL/GenBank/DDBJ databases">
        <authorList>
            <person name="Noorani M."/>
        </authorList>
    </citation>
    <scope>NUCLEOTIDE SEQUENCE [LARGE SCALE GENOMIC DNA]</scope>
    <source>
        <strain evidence="4 5">CECT 7802</strain>
    </source>
</reference>
<dbReference type="InterPro" id="IPR003723">
    <property type="entry name" value="Precorrin-6x_reduct"/>
</dbReference>
<dbReference type="EC" id="1.3.1.54" evidence="4"/>
<name>A0A0M6YJK1_9RHOB</name>
<proteinExistence type="predicted"/>
<evidence type="ECO:0000313" key="4">
    <source>
        <dbReference type="EMBL" id="CTQ50538.1"/>
    </source>
</evidence>
<accession>A0A0M6YJK1</accession>
<evidence type="ECO:0000256" key="2">
    <source>
        <dbReference type="ARBA" id="ARBA00022573"/>
    </source>
</evidence>
<dbReference type="EMBL" id="CXSU01000012">
    <property type="protein sequence ID" value="CTQ50538.1"/>
    <property type="molecule type" value="Genomic_DNA"/>
</dbReference>
<gene>
    <name evidence="4" type="primary">cobK</name>
    <name evidence="4" type="ORF">JDO7802_02562</name>
</gene>
<dbReference type="UniPathway" id="UPA00148"/>
<dbReference type="Proteomes" id="UP000049222">
    <property type="component" value="Unassembled WGS sequence"/>
</dbReference>
<dbReference type="Pfam" id="PF02571">
    <property type="entry name" value="CbiJ"/>
    <property type="match status" value="1"/>
</dbReference>
<dbReference type="RefSeq" id="WP_055086133.1">
    <property type="nucleotide sequence ID" value="NZ_CXSU01000012.1"/>
</dbReference>
<dbReference type="PANTHER" id="PTHR36925">
    <property type="entry name" value="COBALT-PRECORRIN-6A REDUCTASE"/>
    <property type="match status" value="1"/>
</dbReference>
<dbReference type="GO" id="GO:0016994">
    <property type="term" value="F:precorrin-6A reductase activity"/>
    <property type="evidence" value="ECO:0007669"/>
    <property type="project" value="UniProtKB-EC"/>
</dbReference>
<keyword evidence="2" id="KW-0169">Cobalamin biosynthesis</keyword>
<comment type="pathway">
    <text evidence="1">Cofactor biosynthesis; adenosylcobalamin biosynthesis.</text>
</comment>
<evidence type="ECO:0000313" key="5">
    <source>
        <dbReference type="Proteomes" id="UP000049222"/>
    </source>
</evidence>
<evidence type="ECO:0000256" key="1">
    <source>
        <dbReference type="ARBA" id="ARBA00004953"/>
    </source>
</evidence>
<dbReference type="STRING" id="420998.JDO7802_02562"/>
<organism evidence="4 5">
    <name type="scientific">Jannaschia donghaensis</name>
    <dbReference type="NCBI Taxonomy" id="420998"/>
    <lineage>
        <taxon>Bacteria</taxon>
        <taxon>Pseudomonadati</taxon>
        <taxon>Pseudomonadota</taxon>
        <taxon>Alphaproteobacteria</taxon>
        <taxon>Rhodobacterales</taxon>
        <taxon>Roseobacteraceae</taxon>
        <taxon>Jannaschia</taxon>
    </lineage>
</organism>
<evidence type="ECO:0000256" key="3">
    <source>
        <dbReference type="ARBA" id="ARBA00023002"/>
    </source>
</evidence>
<dbReference type="OrthoDB" id="5183775at2"/>
<dbReference type="GO" id="GO:0009236">
    <property type="term" value="P:cobalamin biosynthetic process"/>
    <property type="evidence" value="ECO:0007669"/>
    <property type="project" value="UniProtKB-UniPathway"/>
</dbReference>
<dbReference type="PANTHER" id="PTHR36925:SF1">
    <property type="entry name" value="COBALT-PRECORRIN-6A REDUCTASE"/>
    <property type="match status" value="1"/>
</dbReference>